<dbReference type="OrthoDB" id="5577840at2759"/>
<comment type="subcellular location">
    <subcellularLocation>
        <location evidence="1">Membrane</location>
        <topology evidence="1">Multi-pass membrane protein</topology>
    </subcellularLocation>
</comment>
<evidence type="ECO:0000256" key="4">
    <source>
        <dbReference type="ARBA" id="ARBA00023136"/>
    </source>
</evidence>
<gene>
    <name evidence="7" type="ORF">H4R20_005575</name>
</gene>
<dbReference type="EMBL" id="JANBUO010001938">
    <property type="protein sequence ID" value="KAJ2796305.1"/>
    <property type="molecule type" value="Genomic_DNA"/>
</dbReference>
<organism evidence="7 8">
    <name type="scientific">Coemansia guatemalensis</name>
    <dbReference type="NCBI Taxonomy" id="2761395"/>
    <lineage>
        <taxon>Eukaryota</taxon>
        <taxon>Fungi</taxon>
        <taxon>Fungi incertae sedis</taxon>
        <taxon>Zoopagomycota</taxon>
        <taxon>Kickxellomycotina</taxon>
        <taxon>Kickxellomycetes</taxon>
        <taxon>Kickxellales</taxon>
        <taxon>Kickxellaceae</taxon>
        <taxon>Coemansia</taxon>
    </lineage>
</organism>
<evidence type="ECO:0000256" key="3">
    <source>
        <dbReference type="ARBA" id="ARBA00022989"/>
    </source>
</evidence>
<feature type="transmembrane region" description="Helical" evidence="6">
    <location>
        <begin position="183"/>
        <end position="205"/>
    </location>
</feature>
<dbReference type="GO" id="GO:0016020">
    <property type="term" value="C:membrane"/>
    <property type="evidence" value="ECO:0007669"/>
    <property type="project" value="UniProtKB-SubCell"/>
</dbReference>
<dbReference type="Proteomes" id="UP001140094">
    <property type="component" value="Unassembled WGS sequence"/>
</dbReference>
<evidence type="ECO:0000256" key="1">
    <source>
        <dbReference type="ARBA" id="ARBA00004141"/>
    </source>
</evidence>
<keyword evidence="4 6" id="KW-0472">Membrane</keyword>
<feature type="transmembrane region" description="Helical" evidence="6">
    <location>
        <begin position="55"/>
        <end position="78"/>
    </location>
</feature>
<comment type="caution">
    <text evidence="7">The sequence shown here is derived from an EMBL/GenBank/DDBJ whole genome shotgun (WGS) entry which is preliminary data.</text>
</comment>
<feature type="transmembrane region" description="Helical" evidence="6">
    <location>
        <begin position="20"/>
        <end position="43"/>
    </location>
</feature>
<feature type="compositionally biased region" description="Polar residues" evidence="5">
    <location>
        <begin position="293"/>
        <end position="312"/>
    </location>
</feature>
<feature type="region of interest" description="Disordered" evidence="5">
    <location>
        <begin position="275"/>
        <end position="312"/>
    </location>
</feature>
<dbReference type="Pfam" id="PF00335">
    <property type="entry name" value="Tetraspanin"/>
    <property type="match status" value="1"/>
</dbReference>
<protein>
    <submittedName>
        <fullName evidence="7">Uncharacterized protein</fullName>
    </submittedName>
</protein>
<feature type="transmembrane region" description="Helical" evidence="6">
    <location>
        <begin position="90"/>
        <end position="109"/>
    </location>
</feature>
<feature type="compositionally biased region" description="Low complexity" evidence="5">
    <location>
        <begin position="275"/>
        <end position="290"/>
    </location>
</feature>
<sequence>MPFLTGWGLEGENRNVPKTVLGTLALLNAILGAYLGAFGAYLIATSDIEFSNHWIPLGIIMLGLIAIYASDIATTGILSSSRAHIQNVAFIGALIVLGELLLIVHMAWVSMKSEQNLYKSWTRIFNTNPLSLQHVEHYYGCCGFSDKDDMPSRSNCLKELDNSEVDGCAGYLAQTAFDKSRMAMIRCTVAMLLQILFLVIGWALVERVLEPDTTWLVDDDVNPGGNWAAGTAPAITTPAAAVGESQNAPEAHKLNVADDGLVVLVGGVQSEDAPATGNAAALASTSAGVAQQGDDTTYAQETSMPTDDSTTK</sequence>
<accession>A0A9W8HRF9</accession>
<keyword evidence="2 6" id="KW-0812">Transmembrane</keyword>
<keyword evidence="8" id="KW-1185">Reference proteome</keyword>
<proteinExistence type="predicted"/>
<evidence type="ECO:0000256" key="5">
    <source>
        <dbReference type="SAM" id="MobiDB-lite"/>
    </source>
</evidence>
<reference evidence="7" key="1">
    <citation type="submission" date="2022-07" db="EMBL/GenBank/DDBJ databases">
        <title>Phylogenomic reconstructions and comparative analyses of Kickxellomycotina fungi.</title>
        <authorList>
            <person name="Reynolds N.K."/>
            <person name="Stajich J.E."/>
            <person name="Barry K."/>
            <person name="Grigoriev I.V."/>
            <person name="Crous P."/>
            <person name="Smith M.E."/>
        </authorList>
    </citation>
    <scope>NUCLEOTIDE SEQUENCE</scope>
    <source>
        <strain evidence="7">NRRL 1565</strain>
    </source>
</reference>
<keyword evidence="3 6" id="KW-1133">Transmembrane helix</keyword>
<evidence type="ECO:0000256" key="2">
    <source>
        <dbReference type="ARBA" id="ARBA00022692"/>
    </source>
</evidence>
<evidence type="ECO:0000313" key="8">
    <source>
        <dbReference type="Proteomes" id="UP001140094"/>
    </source>
</evidence>
<name>A0A9W8HRF9_9FUNG</name>
<evidence type="ECO:0000256" key="6">
    <source>
        <dbReference type="SAM" id="Phobius"/>
    </source>
</evidence>
<evidence type="ECO:0000313" key="7">
    <source>
        <dbReference type="EMBL" id="KAJ2796305.1"/>
    </source>
</evidence>
<dbReference type="InterPro" id="IPR018499">
    <property type="entry name" value="Tetraspanin/Peripherin"/>
</dbReference>
<dbReference type="AlphaFoldDB" id="A0A9W8HRF9"/>